<organism evidence="3 4">
    <name type="scientific">Lachnellula hyalina</name>
    <dbReference type="NCBI Taxonomy" id="1316788"/>
    <lineage>
        <taxon>Eukaryota</taxon>
        <taxon>Fungi</taxon>
        <taxon>Dikarya</taxon>
        <taxon>Ascomycota</taxon>
        <taxon>Pezizomycotina</taxon>
        <taxon>Leotiomycetes</taxon>
        <taxon>Helotiales</taxon>
        <taxon>Lachnaceae</taxon>
        <taxon>Lachnellula</taxon>
    </lineage>
</organism>
<dbReference type="RefSeq" id="XP_031007824.1">
    <property type="nucleotide sequence ID" value="XM_031147245.1"/>
</dbReference>
<dbReference type="PRINTS" id="PR00081">
    <property type="entry name" value="GDHRDH"/>
</dbReference>
<evidence type="ECO:0000256" key="1">
    <source>
        <dbReference type="ARBA" id="ARBA00006484"/>
    </source>
</evidence>
<dbReference type="GO" id="GO:0016491">
    <property type="term" value="F:oxidoreductase activity"/>
    <property type="evidence" value="ECO:0007669"/>
    <property type="project" value="UniProtKB-KW"/>
</dbReference>
<dbReference type="OrthoDB" id="191139at2759"/>
<sequence length="330" mass="35326">MMASVKEFGAETTGTEVAGRFAKRIEGGVFLITGVSPNSLGESLATAIAAHSPSHLILASRTPAKLQAVAALIPHVDVSCVHVDFSSFPSVRAAASTITRTLHGRKIDVLFNNAGINVFSRQLNAEGIEMQFATNHVGPFLFTNLLLPLLAAGARVVNTSSEAHRISPVRFSDLGQNPEKMDMLAPDEGPRRGMGEGVLRGMGGYEPAVAYGQSKTANVLFAVGLNGRGVKSFAVMPGTIRTGIVRGLDEEGLQGLLRVERWKDLDQGVATNLVAALDPALDGERGVYLDDCQLKRPSKWASDPEKAERLWKLSEELVAQKFDLGVKSRL</sequence>
<dbReference type="PANTHER" id="PTHR24320">
    <property type="entry name" value="RETINOL DEHYDROGENASE"/>
    <property type="match status" value="1"/>
</dbReference>
<keyword evidence="4" id="KW-1185">Reference proteome</keyword>
<evidence type="ECO:0000313" key="4">
    <source>
        <dbReference type="Proteomes" id="UP000431533"/>
    </source>
</evidence>
<protein>
    <submittedName>
        <fullName evidence="3">Short-chain dehydrogenase TIC 32-like protein</fullName>
    </submittedName>
</protein>
<dbReference type="AlphaFoldDB" id="A0A8H8U3D9"/>
<evidence type="ECO:0000256" key="2">
    <source>
        <dbReference type="ARBA" id="ARBA00023002"/>
    </source>
</evidence>
<dbReference type="PANTHER" id="PTHR24320:SF283">
    <property type="entry name" value="RETINOL DEHYDROGENASE 11"/>
    <property type="match status" value="1"/>
</dbReference>
<keyword evidence="2" id="KW-0560">Oxidoreductase</keyword>
<accession>A0A8H8U3D9</accession>
<comment type="similarity">
    <text evidence="1">Belongs to the short-chain dehydrogenases/reductases (SDR) family.</text>
</comment>
<dbReference type="Pfam" id="PF00106">
    <property type="entry name" value="adh_short"/>
    <property type="match status" value="1"/>
</dbReference>
<dbReference type="EMBL" id="QGMH01000023">
    <property type="protein sequence ID" value="TVY29036.1"/>
    <property type="molecule type" value="Genomic_DNA"/>
</dbReference>
<dbReference type="SUPFAM" id="SSF51735">
    <property type="entry name" value="NAD(P)-binding Rossmann-fold domains"/>
    <property type="match status" value="1"/>
</dbReference>
<dbReference type="GeneID" id="41982466"/>
<proteinExistence type="inferred from homology"/>
<dbReference type="Proteomes" id="UP000431533">
    <property type="component" value="Unassembled WGS sequence"/>
</dbReference>
<comment type="caution">
    <text evidence="3">The sequence shown here is derived from an EMBL/GenBank/DDBJ whole genome shotgun (WGS) entry which is preliminary data.</text>
</comment>
<dbReference type="InterPro" id="IPR002347">
    <property type="entry name" value="SDR_fam"/>
</dbReference>
<name>A0A8H8U3D9_9HELO</name>
<dbReference type="Gene3D" id="3.40.50.720">
    <property type="entry name" value="NAD(P)-binding Rossmann-like Domain"/>
    <property type="match status" value="1"/>
</dbReference>
<dbReference type="InterPro" id="IPR036291">
    <property type="entry name" value="NAD(P)-bd_dom_sf"/>
</dbReference>
<reference evidence="3 4" key="1">
    <citation type="submission" date="2018-05" db="EMBL/GenBank/DDBJ databases">
        <title>Genome sequencing and assembly of the regulated plant pathogen Lachnellula willkommii and related sister species for the development of diagnostic species identification markers.</title>
        <authorList>
            <person name="Giroux E."/>
            <person name="Bilodeau G."/>
        </authorList>
    </citation>
    <scope>NUCLEOTIDE SEQUENCE [LARGE SCALE GENOMIC DNA]</scope>
    <source>
        <strain evidence="3 4">CBS 185.66</strain>
    </source>
</reference>
<evidence type="ECO:0000313" key="3">
    <source>
        <dbReference type="EMBL" id="TVY29036.1"/>
    </source>
</evidence>
<gene>
    <name evidence="3" type="primary">TIC32_0</name>
    <name evidence="3" type="ORF">LHYA1_G002268</name>
</gene>